<protein>
    <submittedName>
        <fullName evidence="1">Uncharacterized protein</fullName>
    </submittedName>
</protein>
<proteinExistence type="predicted"/>
<name>A0A1G2MJI0_9BACT</name>
<evidence type="ECO:0000313" key="1">
    <source>
        <dbReference type="EMBL" id="OHA24080.1"/>
    </source>
</evidence>
<evidence type="ECO:0000313" key="2">
    <source>
        <dbReference type="Proteomes" id="UP000177130"/>
    </source>
</evidence>
<dbReference type="AlphaFoldDB" id="A0A1G2MJI0"/>
<gene>
    <name evidence="1" type="ORF">A3C72_03020</name>
</gene>
<reference evidence="1 2" key="1">
    <citation type="journal article" date="2016" name="Nat. Commun.">
        <title>Thousands of microbial genomes shed light on interconnected biogeochemical processes in an aquifer system.</title>
        <authorList>
            <person name="Anantharaman K."/>
            <person name="Brown C.T."/>
            <person name="Hug L.A."/>
            <person name="Sharon I."/>
            <person name="Castelle C.J."/>
            <person name="Probst A.J."/>
            <person name="Thomas B.C."/>
            <person name="Singh A."/>
            <person name="Wilkins M.J."/>
            <person name="Karaoz U."/>
            <person name="Brodie E.L."/>
            <person name="Williams K.H."/>
            <person name="Hubbard S.S."/>
            <person name="Banfield J.F."/>
        </authorList>
    </citation>
    <scope>NUCLEOTIDE SEQUENCE [LARGE SCALE GENOMIC DNA]</scope>
</reference>
<dbReference type="Proteomes" id="UP000177130">
    <property type="component" value="Unassembled WGS sequence"/>
</dbReference>
<dbReference type="EMBL" id="MHRK01000019">
    <property type="protein sequence ID" value="OHA24080.1"/>
    <property type="molecule type" value="Genomic_DNA"/>
</dbReference>
<accession>A0A1G2MJI0</accession>
<sequence>MKSIFGLILVFVVMVVGTEAASKRQAVEVPVYRVVDVTNVVRSTEAIMENGTNLVNVIKEDIVVTRSEFLGNDVNGIPMFRSDSRVVGRVIRDDTQQPLPMPAVKANWPPPVQYQPPPVPQVIVQPVYVERGRKHYGHYARSPSRRSYTRYSRHSSFYWVGVDGTFRSGLYQRNYSNRR</sequence>
<organism evidence="1 2">
    <name type="scientific">Candidatus Taylorbacteria bacterium RIFCSPHIGHO2_02_FULL_43_32b</name>
    <dbReference type="NCBI Taxonomy" id="1802306"/>
    <lineage>
        <taxon>Bacteria</taxon>
        <taxon>Candidatus Tayloriibacteriota</taxon>
    </lineage>
</organism>
<comment type="caution">
    <text evidence="1">The sequence shown here is derived from an EMBL/GenBank/DDBJ whole genome shotgun (WGS) entry which is preliminary data.</text>
</comment>